<proteinExistence type="predicted"/>
<dbReference type="PIRSF" id="PIRSF010256">
    <property type="entry name" value="CoxE_vWa"/>
    <property type="match status" value="1"/>
</dbReference>
<dbReference type="OrthoDB" id="5174525at2"/>
<dbReference type="RefSeq" id="WP_069398976.1">
    <property type="nucleotide sequence ID" value="NZ_JACKTB010000037.1"/>
</dbReference>
<reference evidence="2" key="1">
    <citation type="submission" date="2016-09" db="EMBL/GenBank/DDBJ databases">
        <authorList>
            <person name="Greninger A.L."/>
            <person name="Jerome K.R."/>
            <person name="Mcnair B."/>
            <person name="Wallis C."/>
            <person name="Fang F."/>
        </authorList>
    </citation>
    <scope>NUCLEOTIDE SEQUENCE [LARGE SCALE GENOMIC DNA]</scope>
    <source>
        <strain evidence="2">BC1_M4</strain>
    </source>
</reference>
<dbReference type="PANTHER" id="PTHR39338">
    <property type="entry name" value="BLL5662 PROTEIN-RELATED"/>
    <property type="match status" value="1"/>
</dbReference>
<keyword evidence="2" id="KW-1185">Reference proteome</keyword>
<name>A0A1E3T5R7_9MYCO</name>
<dbReference type="AlphaFoldDB" id="A0A1E3T5R7"/>
<dbReference type="EMBL" id="MIHC01000004">
    <property type="protein sequence ID" value="ODR09724.1"/>
    <property type="molecule type" value="Genomic_DNA"/>
</dbReference>
<dbReference type="InterPro" id="IPR011195">
    <property type="entry name" value="UCP010256"/>
</dbReference>
<dbReference type="Proteomes" id="UP000094224">
    <property type="component" value="Unassembled WGS sequence"/>
</dbReference>
<protein>
    <recommendedName>
        <fullName evidence="3">VWA domain-containing protein</fullName>
    </recommendedName>
</protein>
<dbReference type="Pfam" id="PF05762">
    <property type="entry name" value="VWA_CoxE"/>
    <property type="match status" value="1"/>
</dbReference>
<sequence>MPPRRVRPSRPLAPHGLPGHLVGFVEALRGVGISVGPSETVDAGRVMATLGLSNRNVLREGIACAVLRQPDHRETYDAMFDLWFPAAMGARAVVMDEADEAGDSGSDGDALPPDDVEAMRQMLLDLLTQNEDLADLDQRLVAMIARIVEAYGKYSSSRGPSFSSYQALKAMALDELEGKLLAGLLAPYDEPTPTQEQIAKALAAQRITQLRKLVDAETKRRTAEQLGRDHVQMYGIPQLSENVEFLRASGDQLRQMQRVVAPLARTLATRLAARRRRSRAGTIDLRKTLRKSMSTGGVPIDVVLAKPRPARPELVVLCDVSGSVAGFSHFTLLLVHALRQQFSRVRVFAFIDTTDEVTHMFGPECDLAVAIQRITREAGVYSRDGHSDYGNAFVSFVQANPNVLSPRSSLLVLGDGRTNYRDPALDVLSDMVTAARHAHWLNPEPRHLWGSGDSAVPRYEEVITMHECRSAKQLATVIDQLLPV</sequence>
<evidence type="ECO:0000313" key="1">
    <source>
        <dbReference type="EMBL" id="ODR09724.1"/>
    </source>
</evidence>
<comment type="caution">
    <text evidence="1">The sequence shown here is derived from an EMBL/GenBank/DDBJ whole genome shotgun (WGS) entry which is preliminary data.</text>
</comment>
<dbReference type="InterPro" id="IPR008912">
    <property type="entry name" value="Uncharacterised_CoxE"/>
</dbReference>
<evidence type="ECO:0008006" key="3">
    <source>
        <dbReference type="Google" id="ProtNLM"/>
    </source>
</evidence>
<organism evidence="1 2">
    <name type="scientific">Mycobacterium sherrisii</name>
    <dbReference type="NCBI Taxonomy" id="243061"/>
    <lineage>
        <taxon>Bacteria</taxon>
        <taxon>Bacillati</taxon>
        <taxon>Actinomycetota</taxon>
        <taxon>Actinomycetes</taxon>
        <taxon>Mycobacteriales</taxon>
        <taxon>Mycobacteriaceae</taxon>
        <taxon>Mycobacterium</taxon>
        <taxon>Mycobacterium simiae complex</taxon>
    </lineage>
</organism>
<accession>A0A1E3T5R7</accession>
<dbReference type="STRING" id="243061.AWC25_15190"/>
<gene>
    <name evidence="1" type="ORF">BHQ21_03800</name>
</gene>
<dbReference type="PANTHER" id="PTHR39338:SF5">
    <property type="entry name" value="BLR6139 PROTEIN"/>
    <property type="match status" value="1"/>
</dbReference>
<evidence type="ECO:0000313" key="2">
    <source>
        <dbReference type="Proteomes" id="UP000094224"/>
    </source>
</evidence>